<evidence type="ECO:0000313" key="1">
    <source>
        <dbReference type="EMBL" id="VBB69839.1"/>
    </source>
</evidence>
<dbReference type="EMBL" id="LR026963">
    <property type="protein sequence ID" value="VBB69839.1"/>
    <property type="molecule type" value="Genomic_DNA"/>
</dbReference>
<gene>
    <name evidence="1" type="ORF">RIEGSTA812A_PEG_1312</name>
</gene>
<dbReference type="AlphaFoldDB" id="A0A484H6X2"/>
<accession>A0A484H6X2</accession>
<reference evidence="1" key="1">
    <citation type="submission" date="2018-10" db="EMBL/GenBank/DDBJ databases">
        <authorList>
            <person name="Gruber-Vodicka H."/>
            <person name="Jaeckle O."/>
        </authorList>
    </citation>
    <scope>NUCLEOTIDE SEQUENCE</scope>
</reference>
<organism evidence="1">
    <name type="scientific">invertebrate metagenome</name>
    <dbReference type="NCBI Taxonomy" id="1711999"/>
    <lineage>
        <taxon>unclassified sequences</taxon>
        <taxon>metagenomes</taxon>
        <taxon>organismal metagenomes</taxon>
    </lineage>
</organism>
<name>A0A484H6X2_9ZZZZ</name>
<protein>
    <submittedName>
        <fullName evidence="1">Uncharacterized protein</fullName>
    </submittedName>
</protein>
<sequence>MDIQRSKIDIICKYPEALREALPPRRALWNTAEVADSVEGGVCMYRCAVQSQSPW</sequence>
<proteinExistence type="predicted"/>